<feature type="domain" description="Reverse transcriptase Ty1/copia-type" evidence="2">
    <location>
        <begin position="609"/>
        <end position="655"/>
    </location>
</feature>
<dbReference type="EMBL" id="OIVN01002385">
    <property type="protein sequence ID" value="SPD03189.1"/>
    <property type="molecule type" value="Genomic_DNA"/>
</dbReference>
<protein>
    <recommendedName>
        <fullName evidence="2">Reverse transcriptase Ty1/copia-type domain-containing protein</fullName>
    </recommendedName>
</protein>
<feature type="region of interest" description="Disordered" evidence="1">
    <location>
        <begin position="935"/>
        <end position="956"/>
    </location>
</feature>
<dbReference type="PANTHER" id="PTHR11439:SF450">
    <property type="entry name" value="REVERSE TRANSCRIPTASE TY1_COPIA-TYPE DOMAIN-CONTAINING PROTEIN"/>
    <property type="match status" value="1"/>
</dbReference>
<feature type="compositionally biased region" description="Basic and acidic residues" evidence="1">
    <location>
        <begin position="946"/>
        <end position="956"/>
    </location>
</feature>
<feature type="compositionally biased region" description="Polar residues" evidence="1">
    <location>
        <begin position="406"/>
        <end position="420"/>
    </location>
</feature>
<feature type="compositionally biased region" description="Low complexity" evidence="1">
    <location>
        <begin position="273"/>
        <end position="287"/>
    </location>
</feature>
<dbReference type="Pfam" id="PF14223">
    <property type="entry name" value="Retrotran_gag_2"/>
    <property type="match status" value="1"/>
</dbReference>
<feature type="compositionally biased region" description="Polar residues" evidence="1">
    <location>
        <begin position="470"/>
        <end position="479"/>
    </location>
</feature>
<evidence type="ECO:0000313" key="3">
    <source>
        <dbReference type="EMBL" id="SPD03189.1"/>
    </source>
</evidence>
<reference evidence="3" key="1">
    <citation type="submission" date="2018-02" db="EMBL/GenBank/DDBJ databases">
        <authorList>
            <person name="Cohen D.B."/>
            <person name="Kent A.D."/>
        </authorList>
    </citation>
    <scope>NUCLEOTIDE SEQUENCE</scope>
</reference>
<dbReference type="InterPro" id="IPR043502">
    <property type="entry name" value="DNA/RNA_pol_sf"/>
</dbReference>
<gene>
    <name evidence="3" type="ORF">FSB_LOCUS31071</name>
</gene>
<dbReference type="CDD" id="cd09272">
    <property type="entry name" value="RNase_HI_RT_Ty1"/>
    <property type="match status" value="1"/>
</dbReference>
<organism evidence="3">
    <name type="scientific">Fagus sylvatica</name>
    <name type="common">Beechnut</name>
    <dbReference type="NCBI Taxonomy" id="28930"/>
    <lineage>
        <taxon>Eukaryota</taxon>
        <taxon>Viridiplantae</taxon>
        <taxon>Streptophyta</taxon>
        <taxon>Embryophyta</taxon>
        <taxon>Tracheophyta</taxon>
        <taxon>Spermatophyta</taxon>
        <taxon>Magnoliopsida</taxon>
        <taxon>eudicotyledons</taxon>
        <taxon>Gunneridae</taxon>
        <taxon>Pentapetalae</taxon>
        <taxon>rosids</taxon>
        <taxon>fabids</taxon>
        <taxon>Fagales</taxon>
        <taxon>Fagaceae</taxon>
        <taxon>Fagus</taxon>
    </lineage>
</organism>
<proteinExistence type="predicted"/>
<feature type="compositionally biased region" description="Polar residues" evidence="1">
    <location>
        <begin position="241"/>
        <end position="257"/>
    </location>
</feature>
<accession>A0A2N9GUV9</accession>
<feature type="region of interest" description="Disordered" evidence="1">
    <location>
        <begin position="406"/>
        <end position="479"/>
    </location>
</feature>
<sequence>MSTTSSSSSTTMDSNSPSQSQKFPILSPSTHLQIKLTKDNYLSWKTAILPYINGNNILHHIDGSAPAPPKFIPSPSASTILIPNPAYTFWFETDQLLLSALVSTISESLISSLVGLHSSRDVWFSLEKMFSSQSYAKIIQTRYHLTTLKKNNLSVTDYFQKAKQYADLLASIGQPLSDCDIITYIFAGLPTEYDSLVISLNTRLESFSLDELYGHLLTHELRLEQQTSVPGIGLPVANLATKSPSSTQPPCQFSTSNGGRGSHFNGNRGRGQGHSSRGRSNGGSSSNNTNRPFCQICLKIGHTAPACLHRFEFGIPILVQIIHMTADFSNLNLNANYYTGQDQDQFSGAILLSGKSKDGLYPLHSLHQIKPHAFIGERASLSQWHARLGHPALRVSVNTSQQTVSIPPLNSVNQSTSHISHSLLGPPPSNSVQSNPLNSASRNTPRLSPSTSNKSPPPQLSLSPSNISPTTQLSPYYSNTSLSPQLPPLCLATTDNIASIRTLSSTKPNMMTTEDTCHIAHQPTHPMTTRSPANIFKPKPMFPGIIKYPLPKALLATQTHGLHVPTCYIEASKSPEGRIAMNQEFTALLRMALGLSFHQNLIQMLWDHGIDYGDTFSPVIKPITIRTVLSLAVASNWDIRQLDVTNAFLHGVLSEDDTTSSNRLLNLGFHGSHKTASSMYLSQRRYISDLLQKTNMHEAKPISSPMSSSTVLSQHSGTSLSNSSTYHSVVGSLQYLSLTRPDIAFAVNKVCQFMHNPTEDHWSAVKRILRYLKHTIHHCLFLHRETTFTIQAFSDADWASCLDDRRKQRTVSRSSTESEYRAVAQAATEIVWLQSLLSELGILPSTPPILWCDNIGATYLAANPIFHARTKHIEIDVHYVRDLVSAKALSIRFVSSKDQIANTFTKPLPTTKFNLLHDNLKVRELPLGLRGRIGTTTSLTQSDTPKLPDKDKPHDG</sequence>
<name>A0A2N9GUV9_FAGSY</name>
<evidence type="ECO:0000256" key="1">
    <source>
        <dbReference type="SAM" id="MobiDB-lite"/>
    </source>
</evidence>
<evidence type="ECO:0000259" key="2">
    <source>
        <dbReference type="Pfam" id="PF07727"/>
    </source>
</evidence>
<feature type="region of interest" description="Disordered" evidence="1">
    <location>
        <begin position="241"/>
        <end position="287"/>
    </location>
</feature>
<feature type="compositionally biased region" description="Low complexity" evidence="1">
    <location>
        <begin position="460"/>
        <end position="469"/>
    </location>
</feature>
<dbReference type="InterPro" id="IPR013103">
    <property type="entry name" value="RVT_2"/>
</dbReference>
<feature type="compositionally biased region" description="Low complexity" evidence="1">
    <location>
        <begin position="1"/>
        <end position="20"/>
    </location>
</feature>
<dbReference type="AlphaFoldDB" id="A0A2N9GUV9"/>
<feature type="compositionally biased region" description="Polar residues" evidence="1">
    <location>
        <begin position="430"/>
        <end position="451"/>
    </location>
</feature>
<feature type="compositionally biased region" description="Polar residues" evidence="1">
    <location>
        <begin position="935"/>
        <end position="944"/>
    </location>
</feature>
<dbReference type="Pfam" id="PF07727">
    <property type="entry name" value="RVT_2"/>
    <property type="match status" value="1"/>
</dbReference>
<dbReference type="SUPFAM" id="SSF56672">
    <property type="entry name" value="DNA/RNA polymerases"/>
    <property type="match status" value="1"/>
</dbReference>
<dbReference type="PANTHER" id="PTHR11439">
    <property type="entry name" value="GAG-POL-RELATED RETROTRANSPOSON"/>
    <property type="match status" value="1"/>
</dbReference>
<feature type="region of interest" description="Disordered" evidence="1">
    <location>
        <begin position="1"/>
        <end position="24"/>
    </location>
</feature>